<keyword evidence="5" id="KW-1185">Reference proteome</keyword>
<name>A0A4Z0HG65_9ACTN</name>
<feature type="region of interest" description="Disordered" evidence="1">
    <location>
        <begin position="40"/>
        <end position="80"/>
    </location>
</feature>
<accession>A0A4Z0HG65</accession>
<dbReference type="EMBL" id="SRID01000043">
    <property type="protein sequence ID" value="TGB14982.1"/>
    <property type="molecule type" value="Genomic_DNA"/>
</dbReference>
<dbReference type="RefSeq" id="WP_135338156.1">
    <property type="nucleotide sequence ID" value="NZ_JBHLTX010000036.1"/>
</dbReference>
<proteinExistence type="predicted"/>
<comment type="caution">
    <text evidence="4">The sequence shown here is derived from an EMBL/GenBank/DDBJ whole genome shotgun (WGS) entry which is preliminary data.</text>
</comment>
<dbReference type="Proteomes" id="UP000297948">
    <property type="component" value="Unassembled WGS sequence"/>
</dbReference>
<protein>
    <recommendedName>
        <fullName evidence="3">PepSY domain-containing protein</fullName>
    </recommendedName>
</protein>
<dbReference type="Gene3D" id="3.10.450.40">
    <property type="match status" value="2"/>
</dbReference>
<feature type="chain" id="PRO_5021192989" description="PepSY domain-containing protein" evidence="2">
    <location>
        <begin position="33"/>
        <end position="245"/>
    </location>
</feature>
<gene>
    <name evidence="4" type="ORF">E4099_07465</name>
</gene>
<feature type="domain" description="PepSY" evidence="3">
    <location>
        <begin position="172"/>
        <end position="227"/>
    </location>
</feature>
<reference evidence="4 5" key="1">
    <citation type="submission" date="2019-03" db="EMBL/GenBank/DDBJ databases">
        <authorList>
            <person name="Gonzalez-Pimentel J.L."/>
        </authorList>
    </citation>
    <scope>NUCLEOTIDE SEQUENCE [LARGE SCALE GENOMIC DNA]</scope>
    <source>
        <strain evidence="4 5">JCM 31289</strain>
    </source>
</reference>
<dbReference type="InterPro" id="IPR025711">
    <property type="entry name" value="PepSY"/>
</dbReference>
<dbReference type="OrthoDB" id="4271515at2"/>
<evidence type="ECO:0000313" key="4">
    <source>
        <dbReference type="EMBL" id="TGB14982.1"/>
    </source>
</evidence>
<evidence type="ECO:0000259" key="3">
    <source>
        <dbReference type="Pfam" id="PF03413"/>
    </source>
</evidence>
<feature type="signal peptide" evidence="2">
    <location>
        <begin position="1"/>
        <end position="32"/>
    </location>
</feature>
<evidence type="ECO:0000256" key="2">
    <source>
        <dbReference type="SAM" id="SignalP"/>
    </source>
</evidence>
<feature type="compositionally biased region" description="Basic and acidic residues" evidence="1">
    <location>
        <begin position="55"/>
        <end position="74"/>
    </location>
</feature>
<organism evidence="4 5">
    <name type="scientific">Streptomyces palmae</name>
    <dbReference type="NCBI Taxonomy" id="1701085"/>
    <lineage>
        <taxon>Bacteria</taxon>
        <taxon>Bacillati</taxon>
        <taxon>Actinomycetota</taxon>
        <taxon>Actinomycetes</taxon>
        <taxon>Kitasatosporales</taxon>
        <taxon>Streptomycetaceae</taxon>
        <taxon>Streptomyces</taxon>
    </lineage>
</organism>
<evidence type="ECO:0000313" key="5">
    <source>
        <dbReference type="Proteomes" id="UP000297948"/>
    </source>
</evidence>
<dbReference type="Pfam" id="PF03413">
    <property type="entry name" value="PepSY"/>
    <property type="match status" value="2"/>
</dbReference>
<feature type="compositionally biased region" description="Basic and acidic residues" evidence="1">
    <location>
        <begin position="230"/>
        <end position="245"/>
    </location>
</feature>
<sequence length="245" mass="25354">MKAHLRPRNVTGRRRNIAAVLAATVILGGAGAATAVAYAGDGGSDDSRASATDARGAHHDRDHDGHEREDRDRGDDEGDGAALLKGAKVDLKQAVAEAMKSVRGTATAVDLERGQDKPVWEVEITDAHGTEHEVTVNALDGRIVATTVDEDDDSGDREGDARLARSAKTDLATAVDAALARVQGTATSAELEGDHGGTVVWQVEIADAKGGHHEVAVDARTGAVQAAEADVERGGHSGSGDHEED</sequence>
<evidence type="ECO:0000256" key="1">
    <source>
        <dbReference type="SAM" id="MobiDB-lite"/>
    </source>
</evidence>
<feature type="domain" description="PepSY" evidence="3">
    <location>
        <begin position="88"/>
        <end position="146"/>
    </location>
</feature>
<keyword evidence="2" id="KW-0732">Signal</keyword>
<feature type="region of interest" description="Disordered" evidence="1">
    <location>
        <begin position="224"/>
        <end position="245"/>
    </location>
</feature>
<dbReference type="AlphaFoldDB" id="A0A4Z0HG65"/>